<feature type="region of interest" description="Disordered" evidence="1">
    <location>
        <begin position="126"/>
        <end position="161"/>
    </location>
</feature>
<feature type="compositionally biased region" description="Basic and acidic residues" evidence="1">
    <location>
        <begin position="64"/>
        <end position="77"/>
    </location>
</feature>
<organism evidence="2 3">
    <name type="scientific">Parafrankia colletiae</name>
    <dbReference type="NCBI Taxonomy" id="573497"/>
    <lineage>
        <taxon>Bacteria</taxon>
        <taxon>Bacillati</taxon>
        <taxon>Actinomycetota</taxon>
        <taxon>Actinomycetes</taxon>
        <taxon>Frankiales</taxon>
        <taxon>Frankiaceae</taxon>
        <taxon>Parafrankia</taxon>
    </lineage>
</organism>
<gene>
    <name evidence="2" type="ORF">CC117_15235</name>
</gene>
<dbReference type="AlphaFoldDB" id="A0A1S1QYG3"/>
<dbReference type="Proteomes" id="UP000179627">
    <property type="component" value="Unassembled WGS sequence"/>
</dbReference>
<evidence type="ECO:0000313" key="3">
    <source>
        <dbReference type="Proteomes" id="UP000179627"/>
    </source>
</evidence>
<reference evidence="3" key="1">
    <citation type="submission" date="2016-07" db="EMBL/GenBank/DDBJ databases">
        <title>Sequence Frankia sp. strain CcI1.17.</title>
        <authorList>
            <person name="Ghodhbane-Gtari F."/>
            <person name="Swanson E."/>
            <person name="Gueddou A."/>
            <person name="Morris K."/>
            <person name="Hezbri K."/>
            <person name="Ktari A."/>
            <person name="Nouioui I."/>
            <person name="Abebe-Akele F."/>
            <person name="Simpson S."/>
            <person name="Thomas K."/>
            <person name="Gtari M."/>
            <person name="Tisa L.S."/>
            <person name="Hurst S."/>
        </authorList>
    </citation>
    <scope>NUCLEOTIDE SEQUENCE [LARGE SCALE GENOMIC DNA]</scope>
    <source>
        <strain evidence="3">Cc1.17</strain>
    </source>
</reference>
<keyword evidence="3" id="KW-1185">Reference proteome</keyword>
<name>A0A1S1QYG3_9ACTN</name>
<protein>
    <submittedName>
        <fullName evidence="2">Uncharacterized protein</fullName>
    </submittedName>
</protein>
<feature type="region of interest" description="Disordered" evidence="1">
    <location>
        <begin position="55"/>
        <end position="77"/>
    </location>
</feature>
<comment type="caution">
    <text evidence="2">The sequence shown here is derived from an EMBL/GenBank/DDBJ whole genome shotgun (WGS) entry which is preliminary data.</text>
</comment>
<dbReference type="EMBL" id="MBLM01000109">
    <property type="protein sequence ID" value="OHV38305.1"/>
    <property type="molecule type" value="Genomic_DNA"/>
</dbReference>
<evidence type="ECO:0000313" key="2">
    <source>
        <dbReference type="EMBL" id="OHV38305.1"/>
    </source>
</evidence>
<evidence type="ECO:0000256" key="1">
    <source>
        <dbReference type="SAM" id="MobiDB-lite"/>
    </source>
</evidence>
<accession>A0A1S1QYG3</accession>
<feature type="compositionally biased region" description="Basic and acidic residues" evidence="1">
    <location>
        <begin position="136"/>
        <end position="158"/>
    </location>
</feature>
<sequence>MRQRSHGAGHGYVENPTWRQVCEVRSTATHNGHLFVQAKLCHNFAEKPAPSVHRFEQGHPQVRPGERQGDTRQTRATADVHHLGRAPGGAGGIRRCRGDGLGEHRAVEEMALPQPARLTGTDQATFDAGSRQQLRVPDRKRQARTEDGGRGRRNRPDSTDLTAAAGDVVGAGDAVETVGAVRATGALWSVGAILTGHWQAAVRLCRARSTSAAGW</sequence>
<proteinExistence type="predicted"/>